<evidence type="ECO:0000313" key="2">
    <source>
        <dbReference type="Proteomes" id="UP001446871"/>
    </source>
</evidence>
<name>A0ABR1UKB9_9PEZI</name>
<accession>A0ABR1UKB9</accession>
<protein>
    <submittedName>
        <fullName evidence="1">Uncharacterized protein</fullName>
    </submittedName>
</protein>
<comment type="caution">
    <text evidence="1">The sequence shown here is derived from an EMBL/GenBank/DDBJ whole genome shotgun (WGS) entry which is preliminary data.</text>
</comment>
<organism evidence="1 2">
    <name type="scientific">Apiospora saccharicola</name>
    <dbReference type="NCBI Taxonomy" id="335842"/>
    <lineage>
        <taxon>Eukaryota</taxon>
        <taxon>Fungi</taxon>
        <taxon>Dikarya</taxon>
        <taxon>Ascomycota</taxon>
        <taxon>Pezizomycotina</taxon>
        <taxon>Sordariomycetes</taxon>
        <taxon>Xylariomycetidae</taxon>
        <taxon>Amphisphaeriales</taxon>
        <taxon>Apiosporaceae</taxon>
        <taxon>Apiospora</taxon>
    </lineage>
</organism>
<dbReference type="EMBL" id="JAQQWM010000006">
    <property type="protein sequence ID" value="KAK8059348.1"/>
    <property type="molecule type" value="Genomic_DNA"/>
</dbReference>
<reference evidence="1 2" key="1">
    <citation type="submission" date="2023-01" db="EMBL/GenBank/DDBJ databases">
        <title>Analysis of 21 Apiospora genomes using comparative genomics revels a genus with tremendous synthesis potential of carbohydrate active enzymes and secondary metabolites.</title>
        <authorList>
            <person name="Sorensen T."/>
        </authorList>
    </citation>
    <scope>NUCLEOTIDE SEQUENCE [LARGE SCALE GENOMIC DNA]</scope>
    <source>
        <strain evidence="1 2">CBS 83171</strain>
    </source>
</reference>
<dbReference type="Proteomes" id="UP001446871">
    <property type="component" value="Unassembled WGS sequence"/>
</dbReference>
<gene>
    <name evidence="1" type="ORF">PG996_009278</name>
</gene>
<keyword evidence="2" id="KW-1185">Reference proteome</keyword>
<proteinExistence type="predicted"/>
<sequence length="112" mass="12408">MSLFYPEKTCVKKMDYSSRRSAEDEEPVAKKVKSRGWGAGVQVRSHAQDGQYRAILVFTYIIANVLVLQDAVRDEAVVDLLHAVDSLQVHCAIQVTVREPKGPKGPRASALL</sequence>
<evidence type="ECO:0000313" key="1">
    <source>
        <dbReference type="EMBL" id="KAK8059348.1"/>
    </source>
</evidence>